<evidence type="ECO:0000313" key="4">
    <source>
        <dbReference type="Proteomes" id="UP000004221"/>
    </source>
</evidence>
<dbReference type="AlphaFoldDB" id="I4EDD0"/>
<keyword evidence="2" id="KW-1133">Transmembrane helix</keyword>
<evidence type="ECO:0000256" key="1">
    <source>
        <dbReference type="SAM" id="MobiDB-lite"/>
    </source>
</evidence>
<dbReference type="RefSeq" id="WP_008474990.1">
    <property type="nucleotide sequence ID" value="NZ_CAGS01000053.1"/>
</dbReference>
<proteinExistence type="predicted"/>
<keyword evidence="2" id="KW-0812">Transmembrane</keyword>
<dbReference type="NCBIfam" id="TIGR04391">
    <property type="entry name" value="CcmD_alt_fam"/>
    <property type="match status" value="1"/>
</dbReference>
<evidence type="ECO:0000313" key="3">
    <source>
        <dbReference type="EMBL" id="CCF82692.1"/>
    </source>
</evidence>
<dbReference type="EMBL" id="CAGS01000053">
    <property type="protein sequence ID" value="CCF82692.1"/>
    <property type="molecule type" value="Genomic_DNA"/>
</dbReference>
<keyword evidence="2" id="KW-0472">Membrane</keyword>
<protein>
    <recommendedName>
        <fullName evidence="5">CcmD family protein</fullName>
    </recommendedName>
</protein>
<name>I4EDD0_9BACT</name>
<organism evidence="3 4">
    <name type="scientific">Nitrolancea hollandica Lb</name>
    <dbReference type="NCBI Taxonomy" id="1129897"/>
    <lineage>
        <taxon>Bacteria</taxon>
        <taxon>Pseudomonadati</taxon>
        <taxon>Thermomicrobiota</taxon>
        <taxon>Thermomicrobia</taxon>
        <taxon>Sphaerobacterales</taxon>
        <taxon>Sphaerobacterineae</taxon>
        <taxon>Sphaerobacteraceae</taxon>
        <taxon>Nitrolancea</taxon>
    </lineage>
</organism>
<dbReference type="InterPro" id="IPR030888">
    <property type="entry name" value="Put_ccm"/>
</dbReference>
<evidence type="ECO:0008006" key="5">
    <source>
        <dbReference type="Google" id="ProtNLM"/>
    </source>
</evidence>
<gene>
    <name evidence="3" type="ORF">NITHO_1460004</name>
</gene>
<sequence length="67" mass="7273">MDNGLMYVVIAFAITGLVIGGYLLTLAKQARNVEEEFEVLSGESPRRQPEPTITSKPRPASPGKTRA</sequence>
<comment type="caution">
    <text evidence="3">The sequence shown here is derived from an EMBL/GenBank/DDBJ whole genome shotgun (WGS) entry which is preliminary data.</text>
</comment>
<evidence type="ECO:0000256" key="2">
    <source>
        <dbReference type="SAM" id="Phobius"/>
    </source>
</evidence>
<dbReference type="Proteomes" id="UP000004221">
    <property type="component" value="Unassembled WGS sequence"/>
</dbReference>
<feature type="transmembrane region" description="Helical" evidence="2">
    <location>
        <begin position="6"/>
        <end position="27"/>
    </location>
</feature>
<reference evidence="3 4" key="1">
    <citation type="journal article" date="2012" name="ISME J.">
        <title>Nitrification expanded: discovery, physiology and genomics of a nitrite-oxidizing bacterium from the phylum Chloroflexi.</title>
        <authorList>
            <person name="Sorokin D.Y."/>
            <person name="Lucker S."/>
            <person name="Vejmelkova D."/>
            <person name="Kostrikina N.A."/>
            <person name="Kleerebezem R."/>
            <person name="Rijpstra W.I."/>
            <person name="Damste J.S."/>
            <person name="Le Paslier D."/>
            <person name="Muyzer G."/>
            <person name="Wagner M."/>
            <person name="van Loosdrecht M.C."/>
            <person name="Daims H."/>
        </authorList>
    </citation>
    <scope>NUCLEOTIDE SEQUENCE [LARGE SCALE GENOMIC DNA]</scope>
    <source>
        <strain evidence="4">none</strain>
    </source>
</reference>
<feature type="region of interest" description="Disordered" evidence="1">
    <location>
        <begin position="37"/>
        <end position="67"/>
    </location>
</feature>
<accession>I4EDD0</accession>
<keyword evidence="4" id="KW-1185">Reference proteome</keyword>